<reference evidence="3 4" key="1">
    <citation type="submission" date="2019-03" db="EMBL/GenBank/DDBJ databases">
        <title>Diversity of the mouse oral microbiome.</title>
        <authorList>
            <person name="Joseph S."/>
            <person name="Aduse-Opoku J."/>
            <person name="Curtis M."/>
            <person name="Wade W."/>
            <person name="Hashim A."/>
        </authorList>
    </citation>
    <scope>NUCLEOTIDE SEQUENCE [LARGE SCALE GENOMIC DNA]</scope>
    <source>
        <strain evidence="3 4">WM131</strain>
    </source>
</reference>
<dbReference type="AlphaFoldDB" id="A0A4Y9JB88"/>
<sequence>MTITSNRSRSIKKEFFVDDKENQFIKRQMEKAGIKNFSLFARLMLVTGEVQMIDFPALKKLRLEINKVGVNINQIAKKVNENDHASRSDVQECQEQLEEIRQLVNNLIQSEVREGEKRNGSDQSYSDKVRAIP</sequence>
<evidence type="ECO:0000256" key="1">
    <source>
        <dbReference type="SAM" id="MobiDB-lite"/>
    </source>
</evidence>
<dbReference type="OrthoDB" id="9804743at2"/>
<feature type="domain" description="Bacterial mobilisation" evidence="2">
    <location>
        <begin position="64"/>
        <end position="106"/>
    </location>
</feature>
<feature type="region of interest" description="Disordered" evidence="1">
    <location>
        <begin position="112"/>
        <end position="133"/>
    </location>
</feature>
<comment type="caution">
    <text evidence="3">The sequence shown here is derived from an EMBL/GenBank/DDBJ whole genome shotgun (WGS) entry which is preliminary data.</text>
</comment>
<evidence type="ECO:0000259" key="2">
    <source>
        <dbReference type="Pfam" id="PF05713"/>
    </source>
</evidence>
<dbReference type="InterPro" id="IPR008687">
    <property type="entry name" value="MobC"/>
</dbReference>
<proteinExistence type="predicted"/>
<organism evidence="3 4">
    <name type="scientific">Streptococcus cuniculi</name>
    <dbReference type="NCBI Taxonomy" id="1432788"/>
    <lineage>
        <taxon>Bacteria</taxon>
        <taxon>Bacillati</taxon>
        <taxon>Bacillota</taxon>
        <taxon>Bacilli</taxon>
        <taxon>Lactobacillales</taxon>
        <taxon>Streptococcaceae</taxon>
        <taxon>Streptococcus</taxon>
    </lineage>
</organism>
<accession>A0A4Y9JB88</accession>
<dbReference type="Pfam" id="PF05713">
    <property type="entry name" value="MobC"/>
    <property type="match status" value="1"/>
</dbReference>
<protein>
    <submittedName>
        <fullName evidence="3">MobC family plasmid mobilization relaxosome protein</fullName>
    </submittedName>
</protein>
<dbReference type="Proteomes" id="UP000297253">
    <property type="component" value="Unassembled WGS sequence"/>
</dbReference>
<dbReference type="RefSeq" id="WP_135182551.1">
    <property type="nucleotide sequence ID" value="NZ_JADGKZ010000015.1"/>
</dbReference>
<gene>
    <name evidence="3" type="ORF">E4T82_09295</name>
</gene>
<name>A0A4Y9JB88_9STRE</name>
<evidence type="ECO:0000313" key="4">
    <source>
        <dbReference type="Proteomes" id="UP000297253"/>
    </source>
</evidence>
<dbReference type="EMBL" id="SPPD01000015">
    <property type="protein sequence ID" value="TFU97184.1"/>
    <property type="molecule type" value="Genomic_DNA"/>
</dbReference>
<evidence type="ECO:0000313" key="3">
    <source>
        <dbReference type="EMBL" id="TFU97184.1"/>
    </source>
</evidence>